<dbReference type="PROSITE" id="PS51462">
    <property type="entry name" value="NUDIX"/>
    <property type="match status" value="1"/>
</dbReference>
<dbReference type="SUPFAM" id="SSF55811">
    <property type="entry name" value="Nudix"/>
    <property type="match status" value="1"/>
</dbReference>
<dbReference type="PANTHER" id="PTHR43736">
    <property type="entry name" value="ADP-RIBOSE PYROPHOSPHATASE"/>
    <property type="match status" value="1"/>
</dbReference>
<gene>
    <name evidence="4" type="ORF">FC69_GL000519</name>
</gene>
<dbReference type="AlphaFoldDB" id="A0A0R1S4N3"/>
<dbReference type="InterPro" id="IPR000086">
    <property type="entry name" value="NUDIX_hydrolase_dom"/>
</dbReference>
<evidence type="ECO:0000313" key="5">
    <source>
        <dbReference type="Proteomes" id="UP000051264"/>
    </source>
</evidence>
<dbReference type="Gene3D" id="3.90.79.10">
    <property type="entry name" value="Nucleoside Triphosphate Pyrophosphohydrolase"/>
    <property type="match status" value="1"/>
</dbReference>
<comment type="caution">
    <text evidence="4">The sequence shown here is derived from an EMBL/GenBank/DDBJ whole genome shotgun (WGS) entry which is preliminary data.</text>
</comment>
<dbReference type="GO" id="GO:0016787">
    <property type="term" value="F:hydrolase activity"/>
    <property type="evidence" value="ECO:0007669"/>
    <property type="project" value="UniProtKB-KW"/>
</dbReference>
<evidence type="ECO:0000259" key="3">
    <source>
        <dbReference type="PROSITE" id="PS51462"/>
    </source>
</evidence>
<proteinExistence type="inferred from homology"/>
<dbReference type="Pfam" id="PF00293">
    <property type="entry name" value="NUDIX"/>
    <property type="match status" value="1"/>
</dbReference>
<dbReference type="InterPro" id="IPR020084">
    <property type="entry name" value="NUDIX_hydrolase_CS"/>
</dbReference>
<keyword evidence="2" id="KW-0378">Hydrolase</keyword>
<dbReference type="EMBL" id="AZEX01000013">
    <property type="protein sequence ID" value="KRL61666.1"/>
    <property type="molecule type" value="Genomic_DNA"/>
</dbReference>
<organism evidence="4 5">
    <name type="scientific">Latilactobacillus fuchuensis DSM 14340 = JCM 11249</name>
    <dbReference type="NCBI Taxonomy" id="1423747"/>
    <lineage>
        <taxon>Bacteria</taxon>
        <taxon>Bacillati</taxon>
        <taxon>Bacillota</taxon>
        <taxon>Bacilli</taxon>
        <taxon>Lactobacillales</taxon>
        <taxon>Lactobacillaceae</taxon>
        <taxon>Latilactobacillus</taxon>
    </lineage>
</organism>
<evidence type="ECO:0000256" key="2">
    <source>
        <dbReference type="ARBA" id="ARBA00022801"/>
    </source>
</evidence>
<name>A0A0R1S4N3_9LACO</name>
<dbReference type="STRING" id="1423747.FC69_GL000519"/>
<accession>A0A0R1S4N3</accession>
<comment type="similarity">
    <text evidence="1">Belongs to the Nudix hydrolase family.</text>
</comment>
<reference evidence="4 5" key="1">
    <citation type="journal article" date="2015" name="Genome Announc.">
        <title>Expanding the biotechnology potential of lactobacilli through comparative genomics of 213 strains and associated genera.</title>
        <authorList>
            <person name="Sun Z."/>
            <person name="Harris H.M."/>
            <person name="McCann A."/>
            <person name="Guo C."/>
            <person name="Argimon S."/>
            <person name="Zhang W."/>
            <person name="Yang X."/>
            <person name="Jeffery I.B."/>
            <person name="Cooney J.C."/>
            <person name="Kagawa T.F."/>
            <person name="Liu W."/>
            <person name="Song Y."/>
            <person name="Salvetti E."/>
            <person name="Wrobel A."/>
            <person name="Rasinkangas P."/>
            <person name="Parkhill J."/>
            <person name="Rea M.C."/>
            <person name="O'Sullivan O."/>
            <person name="Ritari J."/>
            <person name="Douillard F.P."/>
            <person name="Paul Ross R."/>
            <person name="Yang R."/>
            <person name="Briner A.E."/>
            <person name="Felis G.E."/>
            <person name="de Vos W.M."/>
            <person name="Barrangou R."/>
            <person name="Klaenhammer T.R."/>
            <person name="Caufield P.W."/>
            <person name="Cui Y."/>
            <person name="Zhang H."/>
            <person name="O'Toole P.W."/>
        </authorList>
    </citation>
    <scope>NUCLEOTIDE SEQUENCE [LARGE SCALE GENOMIC DNA]</scope>
    <source>
        <strain evidence="4 5">DSM 14340</strain>
    </source>
</reference>
<evidence type="ECO:0000256" key="1">
    <source>
        <dbReference type="ARBA" id="ARBA00005582"/>
    </source>
</evidence>
<dbReference type="PATRIC" id="fig|1423747.3.peg.528"/>
<dbReference type="OrthoDB" id="9787880at2"/>
<feature type="domain" description="Nudix hydrolase" evidence="3">
    <location>
        <begin position="46"/>
        <end position="169"/>
    </location>
</feature>
<dbReference type="InterPro" id="IPR015797">
    <property type="entry name" value="NUDIX_hydrolase-like_dom_sf"/>
</dbReference>
<protein>
    <recommendedName>
        <fullName evidence="3">Nudix hydrolase domain-containing protein</fullName>
    </recommendedName>
</protein>
<sequence>MRTALVAELHTLALKNYAFNDPSKYQEIEQRVNDQQPPFYRGLNAELHLSASTVVFRDDQLLMVKHPYLHQWLLPAGHVEYEEAPSTTALRELLEETGLTGVNPILVDINLINIPANPVKHESAHQHIDCRYWVQPTFQVAETAELSTRWVSRADAPVEFQHYFELLNT</sequence>
<dbReference type="PANTHER" id="PTHR43736:SF1">
    <property type="entry name" value="DIHYDRONEOPTERIN TRIPHOSPHATE DIPHOSPHATASE"/>
    <property type="match status" value="1"/>
</dbReference>
<dbReference type="Proteomes" id="UP000051264">
    <property type="component" value="Unassembled WGS sequence"/>
</dbReference>
<dbReference type="PROSITE" id="PS00893">
    <property type="entry name" value="NUDIX_BOX"/>
    <property type="match status" value="1"/>
</dbReference>
<evidence type="ECO:0000313" key="4">
    <source>
        <dbReference type="EMBL" id="KRL61666.1"/>
    </source>
</evidence>
<dbReference type="eggNOG" id="COG1051">
    <property type="taxonomic scope" value="Bacteria"/>
</dbReference>